<protein>
    <submittedName>
        <fullName evidence="1">Uncharacterized protein</fullName>
    </submittedName>
</protein>
<accession>A0A9P0ZF77</accession>
<gene>
    <name evidence="1" type="ORF">CEURO_LOCUS13618</name>
</gene>
<reference evidence="1" key="1">
    <citation type="submission" date="2022-07" db="EMBL/GenBank/DDBJ databases">
        <authorList>
            <person name="Macas J."/>
            <person name="Novak P."/>
            <person name="Neumann P."/>
        </authorList>
    </citation>
    <scope>NUCLEOTIDE SEQUENCE</scope>
</reference>
<name>A0A9P0ZF77_CUSEU</name>
<organism evidence="1 2">
    <name type="scientific">Cuscuta europaea</name>
    <name type="common">European dodder</name>
    <dbReference type="NCBI Taxonomy" id="41803"/>
    <lineage>
        <taxon>Eukaryota</taxon>
        <taxon>Viridiplantae</taxon>
        <taxon>Streptophyta</taxon>
        <taxon>Embryophyta</taxon>
        <taxon>Tracheophyta</taxon>
        <taxon>Spermatophyta</taxon>
        <taxon>Magnoliopsida</taxon>
        <taxon>eudicotyledons</taxon>
        <taxon>Gunneridae</taxon>
        <taxon>Pentapetalae</taxon>
        <taxon>asterids</taxon>
        <taxon>lamiids</taxon>
        <taxon>Solanales</taxon>
        <taxon>Convolvulaceae</taxon>
        <taxon>Cuscuteae</taxon>
        <taxon>Cuscuta</taxon>
        <taxon>Cuscuta subgen. Cuscuta</taxon>
    </lineage>
</organism>
<comment type="caution">
    <text evidence="1">The sequence shown here is derived from an EMBL/GenBank/DDBJ whole genome shotgun (WGS) entry which is preliminary data.</text>
</comment>
<dbReference type="EMBL" id="CAMAPE010000035">
    <property type="protein sequence ID" value="CAH9096920.1"/>
    <property type="molecule type" value="Genomic_DNA"/>
</dbReference>
<dbReference type="OrthoDB" id="2314520at2759"/>
<sequence>MIDHEKYLSGTLPHASPGKCNDSSCISEFLCLVTGRRDNSHCKGKLQCHHAGVMFGCSQPDMKKALLEFTYDAFSVYEVQHCTGLPKYDGCCIYIGTPQNKDYFLCAETPVAQLELGLLHAPCDSYYYVRELFTMTCLGFEKRAGEAERL</sequence>
<evidence type="ECO:0000313" key="1">
    <source>
        <dbReference type="EMBL" id="CAH9096920.1"/>
    </source>
</evidence>
<keyword evidence="2" id="KW-1185">Reference proteome</keyword>
<proteinExistence type="predicted"/>
<dbReference type="AlphaFoldDB" id="A0A9P0ZF77"/>
<evidence type="ECO:0000313" key="2">
    <source>
        <dbReference type="Proteomes" id="UP001152484"/>
    </source>
</evidence>
<dbReference type="Proteomes" id="UP001152484">
    <property type="component" value="Unassembled WGS sequence"/>
</dbReference>